<protein>
    <submittedName>
        <fullName evidence="3">Teichoic acid-binding N-acetylmuramoyl L-alalanine amidase</fullName>
    </submittedName>
</protein>
<comment type="caution">
    <text evidence="3">The sequence shown here is derived from an EMBL/GenBank/DDBJ whole genome shotgun (WGS) entry which is preliminary data.</text>
</comment>
<organism evidence="3 4">
    <name type="scientific">Companilactobacillus kimchiensis</name>
    <dbReference type="NCBI Taxonomy" id="993692"/>
    <lineage>
        <taxon>Bacteria</taxon>
        <taxon>Bacillati</taxon>
        <taxon>Bacillota</taxon>
        <taxon>Bacilli</taxon>
        <taxon>Lactobacillales</taxon>
        <taxon>Lactobacillaceae</taxon>
        <taxon>Companilactobacillus</taxon>
    </lineage>
</organism>
<evidence type="ECO:0000313" key="3">
    <source>
        <dbReference type="EMBL" id="KRO00758.1"/>
    </source>
</evidence>
<proteinExistence type="predicted"/>
<feature type="domain" description="S-layer protein C-terminal" evidence="2">
    <location>
        <begin position="143"/>
        <end position="172"/>
    </location>
</feature>
<dbReference type="OrthoDB" id="2319609at2"/>
<dbReference type="AlphaFoldDB" id="A0A0R2LGS2"/>
<keyword evidence="1" id="KW-0732">Signal</keyword>
<keyword evidence="4" id="KW-1185">Reference proteome</keyword>
<dbReference type="EMBL" id="JQCF01000001">
    <property type="protein sequence ID" value="KRO00758.1"/>
    <property type="molecule type" value="Genomic_DNA"/>
</dbReference>
<dbReference type="PATRIC" id="fig|993692.3.peg.78"/>
<dbReference type="Proteomes" id="UP000051006">
    <property type="component" value="Unassembled WGS sequence"/>
</dbReference>
<evidence type="ECO:0000313" key="4">
    <source>
        <dbReference type="Proteomes" id="UP000051006"/>
    </source>
</evidence>
<feature type="signal peptide" evidence="1">
    <location>
        <begin position="1"/>
        <end position="22"/>
    </location>
</feature>
<feature type="domain" description="S-layer protein C-terminal" evidence="2">
    <location>
        <begin position="195"/>
        <end position="250"/>
    </location>
</feature>
<name>A0A0R2LGS2_9LACO</name>
<feature type="chain" id="PRO_5038531013" evidence="1">
    <location>
        <begin position="23"/>
        <end position="437"/>
    </location>
</feature>
<evidence type="ECO:0000256" key="1">
    <source>
        <dbReference type="SAM" id="SignalP"/>
    </source>
</evidence>
<reference evidence="3 4" key="1">
    <citation type="journal article" date="2015" name="Genome Announc.">
        <title>Expanding the biotechnology potential of lactobacilli through comparative genomics of 213 strains and associated genera.</title>
        <authorList>
            <person name="Sun Z."/>
            <person name="Harris H.M."/>
            <person name="McCann A."/>
            <person name="Guo C."/>
            <person name="Argimon S."/>
            <person name="Zhang W."/>
            <person name="Yang X."/>
            <person name="Jeffery I.B."/>
            <person name="Cooney J.C."/>
            <person name="Kagawa T.F."/>
            <person name="Liu W."/>
            <person name="Song Y."/>
            <person name="Salvetti E."/>
            <person name="Wrobel A."/>
            <person name="Rasinkangas P."/>
            <person name="Parkhill J."/>
            <person name="Rea M.C."/>
            <person name="O'Sullivan O."/>
            <person name="Ritari J."/>
            <person name="Douillard F.P."/>
            <person name="Paul Ross R."/>
            <person name="Yang R."/>
            <person name="Briner A.E."/>
            <person name="Felis G.E."/>
            <person name="de Vos W.M."/>
            <person name="Barrangou R."/>
            <person name="Klaenhammer T.R."/>
            <person name="Caufield P.W."/>
            <person name="Cui Y."/>
            <person name="Zhang H."/>
            <person name="O'Toole P.W."/>
        </authorList>
    </citation>
    <scope>NUCLEOTIDE SEQUENCE [LARGE SCALE GENOMIC DNA]</scope>
    <source>
        <strain evidence="3 4">DSM 24716</strain>
    </source>
</reference>
<dbReference type="RefSeq" id="WP_057879499.1">
    <property type="nucleotide sequence ID" value="NZ_JQCF01000001.1"/>
</dbReference>
<dbReference type="InterPro" id="IPR024968">
    <property type="entry name" value="SlpA_C_lactobacillus"/>
</dbReference>
<dbReference type="Pfam" id="PF03217">
    <property type="entry name" value="SlpA"/>
    <property type="match status" value="2"/>
</dbReference>
<gene>
    <name evidence="3" type="ORF">IV57_GL000078</name>
</gene>
<sequence>MNKKRVLLASTMAILIAPTVLETISNQVTVQAAPTNISENTINNPIGTVDYGGADAIDSNGNKTGLFLSGKSSWKLGASVLINNQRCYAIGVNTYVNSQNITITDGMPPVNPFLVKDTDNNQTGTLGYAVKVVDMHGNPTGVVLPAGSSWKLGNLYSINGKTYYQVATNEYVESTVVKVNDVPATAPSTSGNMTPENRTIALSNDSQVLDDNGNPTGKTLPKDSFWHTDQSKSINNYRYYRVATNAWVSMGGASSATIFGNGPISITLTTDTTLYDSSTNTFTRSLPAGSSWKAYSAVKNQNNEIYVKVSSNEWLRLTEKNQSGGAYTMEQIATYGASSEPDFATHYAPAVALTATLKNNQSVYDTSSNSLTRALPASSSWKITKVVRNQKNEFWGRVSTNEWLLIDASNLNMSYGDSDTVPNVAISEPTFATNITK</sequence>
<accession>A0A0R2LGS2</accession>
<evidence type="ECO:0000259" key="2">
    <source>
        <dbReference type="Pfam" id="PF03217"/>
    </source>
</evidence>